<sequence length="130" mass="13602">MALGTEVDIQIHRGDDRSITGTVVDEAGVAVDITGATMTWVVTAIDSNLSPSQPKKGVTPLFTAKTIGSGITIVSAVDGTIQIALDSADTVGLTAPKKYYHELQMVLAALTTTVMFGKFELVRENIAPGP</sequence>
<comment type="caution">
    <text evidence="1">The sequence shown here is derived from an EMBL/GenBank/DDBJ whole genome shotgun (WGS) entry which is preliminary data.</text>
</comment>
<organism evidence="1">
    <name type="scientific">marine sediment metagenome</name>
    <dbReference type="NCBI Taxonomy" id="412755"/>
    <lineage>
        <taxon>unclassified sequences</taxon>
        <taxon>metagenomes</taxon>
        <taxon>ecological metagenomes</taxon>
    </lineage>
</organism>
<dbReference type="AlphaFoldDB" id="A0A0F9J5R6"/>
<proteinExistence type="predicted"/>
<evidence type="ECO:0000313" key="1">
    <source>
        <dbReference type="EMBL" id="KKL94547.1"/>
    </source>
</evidence>
<reference evidence="1" key="1">
    <citation type="journal article" date="2015" name="Nature">
        <title>Complex archaea that bridge the gap between prokaryotes and eukaryotes.</title>
        <authorList>
            <person name="Spang A."/>
            <person name="Saw J.H."/>
            <person name="Jorgensen S.L."/>
            <person name="Zaremba-Niedzwiedzka K."/>
            <person name="Martijn J."/>
            <person name="Lind A.E."/>
            <person name="van Eijk R."/>
            <person name="Schleper C."/>
            <person name="Guy L."/>
            <person name="Ettema T.J."/>
        </authorList>
    </citation>
    <scope>NUCLEOTIDE SEQUENCE</scope>
</reference>
<dbReference type="EMBL" id="LAZR01018897">
    <property type="protein sequence ID" value="KKL94547.1"/>
    <property type="molecule type" value="Genomic_DNA"/>
</dbReference>
<protein>
    <submittedName>
        <fullName evidence="1">Uncharacterized protein</fullName>
    </submittedName>
</protein>
<gene>
    <name evidence="1" type="ORF">LCGC14_1863560</name>
</gene>
<name>A0A0F9J5R6_9ZZZZ</name>
<accession>A0A0F9J5R6</accession>